<dbReference type="AlphaFoldDB" id="A0AAE3HLX8"/>
<evidence type="ECO:0000313" key="3">
    <source>
        <dbReference type="Proteomes" id="UP001204445"/>
    </source>
</evidence>
<dbReference type="InterPro" id="IPR006342">
    <property type="entry name" value="FkbM_mtfrase"/>
</dbReference>
<evidence type="ECO:0000313" key="2">
    <source>
        <dbReference type="EMBL" id="MCS3903556.1"/>
    </source>
</evidence>
<comment type="caution">
    <text evidence="2">The sequence shown here is derived from an EMBL/GenBank/DDBJ whole genome shotgun (WGS) entry which is preliminary data.</text>
</comment>
<dbReference type="Proteomes" id="UP001204445">
    <property type="component" value="Unassembled WGS sequence"/>
</dbReference>
<sequence length="158" mass="18137">MVRTEDVNIACAVSDNCESEEAIFYTNGFYSLTTSLDANFVSDFSKKTNKKYEKSYTPIKTLSSLIEQTKYKETPIDFLTIDAEGHDFNIICSLDFSTYHPRVIAIESHFRLLSEVLESPVYKMLTEKSYDLVAWHGYTLLFANKEIQDKLRTVNSEA</sequence>
<dbReference type="SUPFAM" id="SSF53335">
    <property type="entry name" value="S-adenosyl-L-methionine-dependent methyltransferases"/>
    <property type="match status" value="1"/>
</dbReference>
<protein>
    <recommendedName>
        <fullName evidence="1">Methyltransferase FkbM domain-containing protein</fullName>
    </recommendedName>
</protein>
<proteinExistence type="predicted"/>
<evidence type="ECO:0000259" key="1">
    <source>
        <dbReference type="Pfam" id="PF05050"/>
    </source>
</evidence>
<feature type="domain" description="Methyltransferase FkbM" evidence="1">
    <location>
        <begin position="4"/>
        <end position="115"/>
    </location>
</feature>
<gene>
    <name evidence="2" type="ORF">J2T55_001582</name>
</gene>
<reference evidence="2" key="1">
    <citation type="submission" date="2022-08" db="EMBL/GenBank/DDBJ databases">
        <title>Genomic Encyclopedia of Type Strains, Phase III (KMG-III): the genomes of soil and plant-associated and newly described type strains.</title>
        <authorList>
            <person name="Whitman W."/>
        </authorList>
    </citation>
    <scope>NUCLEOTIDE SEQUENCE</scope>
    <source>
        <strain evidence="2">HMT 1</strain>
    </source>
</reference>
<dbReference type="Pfam" id="PF05050">
    <property type="entry name" value="Methyltransf_21"/>
    <property type="match status" value="1"/>
</dbReference>
<dbReference type="Gene3D" id="3.40.50.150">
    <property type="entry name" value="Vaccinia Virus protein VP39"/>
    <property type="match status" value="1"/>
</dbReference>
<dbReference type="InterPro" id="IPR029063">
    <property type="entry name" value="SAM-dependent_MTases_sf"/>
</dbReference>
<organism evidence="2 3">
    <name type="scientific">Methylohalomonas lacus</name>
    <dbReference type="NCBI Taxonomy" id="398773"/>
    <lineage>
        <taxon>Bacteria</taxon>
        <taxon>Pseudomonadati</taxon>
        <taxon>Pseudomonadota</taxon>
        <taxon>Gammaproteobacteria</taxon>
        <taxon>Methylohalomonadales</taxon>
        <taxon>Methylohalomonadaceae</taxon>
        <taxon>Methylohalomonas</taxon>
    </lineage>
</organism>
<accession>A0AAE3HLX8</accession>
<keyword evidence="3" id="KW-1185">Reference proteome</keyword>
<name>A0AAE3HLX8_9GAMM</name>
<dbReference type="EMBL" id="JANUCT010000009">
    <property type="protein sequence ID" value="MCS3903556.1"/>
    <property type="molecule type" value="Genomic_DNA"/>
</dbReference>